<gene>
    <name evidence="8" type="ORF">MSP1401_LOCUS8811</name>
</gene>
<evidence type="ECO:0000256" key="5">
    <source>
        <dbReference type="SAM" id="Phobius"/>
    </source>
</evidence>
<evidence type="ECO:0000256" key="2">
    <source>
        <dbReference type="ARBA" id="ARBA00022737"/>
    </source>
</evidence>
<dbReference type="GO" id="GO:0005794">
    <property type="term" value="C:Golgi apparatus"/>
    <property type="evidence" value="ECO:0007669"/>
    <property type="project" value="TreeGrafter"/>
</dbReference>
<dbReference type="Gene3D" id="2.10.70.80">
    <property type="match status" value="1"/>
</dbReference>
<keyword evidence="3 5" id="KW-0472">Membrane</keyword>
<sequence length="856" mass="93278">MQRAVALFAALALASVWHADASCATTQTFKQLQPSQTGLGTDPYEVEWIATQNGKSKLFVVTEAGKVYSSNNEGASFTLINPNLRGADGDLPVLRVIYQPDYKSGHAKSEYIILQGCLAEVDTNGFERCTSKYHWASKDLGETWIQPCGLEDSGADCFKSPTTEAGGSIETTFRMDPSDPERLLVKLSRKACEDRDWMTSDGACGHDLYYSGDFGKSWINLTERSKHRVASFVDFDWAPSQADQKPGIMATVYEDLDHFASGGYGWDYNVHFVYSEDLFASPHEKLMKCGNAFEILNKDVYVAKVADCEEYHASADKDPSKFTGSQVSLQVSTDGGRRFNQACFPVSMDQNGYTIFDWNENVAGPDFVVVDHDEEDEIERAAPIGNIYSSDASGQLYSLSMRRTIYLGGAVDFINVEGIPGVYFANQVAAGGVADPAEFVQTRVTYNNGGAWQSLAPPAVDVSGKPISCQGTCALHLHGSSSWDTGTWETRLGSVYSHASAPGVILATGNVGHALSFDPTKVNTYLSRDSGITWFEILQGPHIYEFGNKGGLIVAAKMASLGPATKLQFSRDEGESWEDLPLAREMNVHNIRVDPSADGQVLVVHGTDSQNTSGDGDPDGVLYTVDFSKLKDASGNAFAFPACDAAADYEIWNPKVPGDADGCILGKKYTMERRKRDSCCLNDNDYERTKTTSTTCACDAYDTECQYGAERLVEFGECNRMPNVELDKCPALVGQQYPNSNKRMIAGTACTGDRAALGVGSFKVGDSKSSKKREKKSERGAMSEATKAFLAILIVFASLAGFAYAYGRFDLGRYAPEGVRRAMDAVQVRIDEMLGRRAAAPAGYFEPLGDFDNEEL</sequence>
<dbReference type="EMBL" id="HBEN01010665">
    <property type="protein sequence ID" value="CAD8445104.1"/>
    <property type="molecule type" value="Transcribed_RNA"/>
</dbReference>
<comment type="subcellular location">
    <subcellularLocation>
        <location evidence="1">Membrane</location>
    </subcellularLocation>
</comment>
<accession>A0A7S0GWF0</accession>
<dbReference type="GO" id="GO:0016020">
    <property type="term" value="C:membrane"/>
    <property type="evidence" value="ECO:0007669"/>
    <property type="project" value="UniProtKB-SubCell"/>
</dbReference>
<dbReference type="InterPro" id="IPR015943">
    <property type="entry name" value="WD40/YVTN_repeat-like_dom_sf"/>
</dbReference>
<evidence type="ECO:0000259" key="7">
    <source>
        <dbReference type="SMART" id="SM00602"/>
    </source>
</evidence>
<proteinExistence type="predicted"/>
<feature type="chain" id="PRO_5031009245" description="VPS10 domain-containing protein" evidence="6">
    <location>
        <begin position="22"/>
        <end position="856"/>
    </location>
</feature>
<dbReference type="InterPro" id="IPR050310">
    <property type="entry name" value="VPS10-sortilin"/>
</dbReference>
<evidence type="ECO:0000256" key="6">
    <source>
        <dbReference type="SAM" id="SignalP"/>
    </source>
</evidence>
<evidence type="ECO:0000313" key="8">
    <source>
        <dbReference type="EMBL" id="CAD8445104.1"/>
    </source>
</evidence>
<dbReference type="InterPro" id="IPR031777">
    <property type="entry name" value="Sortilin_C"/>
</dbReference>
<evidence type="ECO:0000256" key="1">
    <source>
        <dbReference type="ARBA" id="ARBA00004370"/>
    </source>
</evidence>
<organism evidence="8">
    <name type="scientific">Micromonas pusilla</name>
    <name type="common">Picoplanktonic green alga</name>
    <name type="synonym">Chromulina pusilla</name>
    <dbReference type="NCBI Taxonomy" id="38833"/>
    <lineage>
        <taxon>Eukaryota</taxon>
        <taxon>Viridiplantae</taxon>
        <taxon>Chlorophyta</taxon>
        <taxon>Mamiellophyceae</taxon>
        <taxon>Mamiellales</taxon>
        <taxon>Mamiellaceae</taxon>
        <taxon>Micromonas</taxon>
    </lineage>
</organism>
<evidence type="ECO:0000256" key="3">
    <source>
        <dbReference type="ARBA" id="ARBA00023136"/>
    </source>
</evidence>
<keyword evidence="2" id="KW-0677">Repeat</keyword>
<protein>
    <recommendedName>
        <fullName evidence="7">VPS10 domain-containing protein</fullName>
    </recommendedName>
</protein>
<dbReference type="GO" id="GO:0006892">
    <property type="term" value="P:post-Golgi vesicle-mediated transport"/>
    <property type="evidence" value="ECO:0007669"/>
    <property type="project" value="TreeGrafter"/>
</dbReference>
<dbReference type="Gene3D" id="2.130.10.10">
    <property type="entry name" value="YVTN repeat-like/Quinoprotein amine dehydrogenase"/>
    <property type="match status" value="1"/>
</dbReference>
<keyword evidence="6" id="KW-0732">Signal</keyword>
<feature type="domain" description="VPS10" evidence="7">
    <location>
        <begin position="56"/>
        <end position="770"/>
    </location>
</feature>
<dbReference type="Pfam" id="PF15902">
    <property type="entry name" value="Sortilin-Vps10"/>
    <property type="match status" value="1"/>
</dbReference>
<evidence type="ECO:0000256" key="4">
    <source>
        <dbReference type="ARBA" id="ARBA00023180"/>
    </source>
</evidence>
<dbReference type="PANTHER" id="PTHR12106:SF27">
    <property type="entry name" value="SORTILIN-RELATED RECEPTOR"/>
    <property type="match status" value="1"/>
</dbReference>
<keyword evidence="5" id="KW-1133">Transmembrane helix</keyword>
<dbReference type="PANTHER" id="PTHR12106">
    <property type="entry name" value="SORTILIN RELATED"/>
    <property type="match status" value="1"/>
</dbReference>
<feature type="signal peptide" evidence="6">
    <location>
        <begin position="1"/>
        <end position="21"/>
    </location>
</feature>
<dbReference type="SMART" id="SM00602">
    <property type="entry name" value="VPS10"/>
    <property type="match status" value="1"/>
</dbReference>
<dbReference type="SUPFAM" id="SSF110296">
    <property type="entry name" value="Oligoxyloglucan reducing end-specific cellobiohydrolase"/>
    <property type="match status" value="2"/>
</dbReference>
<dbReference type="AlphaFoldDB" id="A0A7S0GWF0"/>
<dbReference type="Pfam" id="PF15901">
    <property type="entry name" value="Sortilin_C"/>
    <property type="match status" value="1"/>
</dbReference>
<dbReference type="InterPro" id="IPR006581">
    <property type="entry name" value="VPS10"/>
</dbReference>
<keyword evidence="5" id="KW-0812">Transmembrane</keyword>
<reference evidence="8" key="1">
    <citation type="submission" date="2021-01" db="EMBL/GenBank/DDBJ databases">
        <authorList>
            <person name="Corre E."/>
            <person name="Pelletier E."/>
            <person name="Niang G."/>
            <person name="Scheremetjew M."/>
            <person name="Finn R."/>
            <person name="Kale V."/>
            <person name="Holt S."/>
            <person name="Cochrane G."/>
            <person name="Meng A."/>
            <person name="Brown T."/>
            <person name="Cohen L."/>
        </authorList>
    </citation>
    <scope>NUCLEOTIDE SEQUENCE</scope>
    <source>
        <strain evidence="8">CCAC1681</strain>
    </source>
</reference>
<dbReference type="InterPro" id="IPR031778">
    <property type="entry name" value="Sortilin_N"/>
</dbReference>
<name>A0A7S0GWF0_MICPS</name>
<feature type="transmembrane region" description="Helical" evidence="5">
    <location>
        <begin position="788"/>
        <end position="806"/>
    </location>
</feature>
<keyword evidence="4" id="KW-0325">Glycoprotein</keyword>